<proteinExistence type="predicted"/>
<keyword evidence="2" id="KW-1185">Reference proteome</keyword>
<evidence type="ECO:0000313" key="2">
    <source>
        <dbReference type="Proteomes" id="UP000629619"/>
    </source>
</evidence>
<dbReference type="AlphaFoldDB" id="A0A919NEJ3"/>
<organism evidence="1 2">
    <name type="scientific">Actinoplanes siamensis</name>
    <dbReference type="NCBI Taxonomy" id="1223317"/>
    <lineage>
        <taxon>Bacteria</taxon>
        <taxon>Bacillati</taxon>
        <taxon>Actinomycetota</taxon>
        <taxon>Actinomycetes</taxon>
        <taxon>Micromonosporales</taxon>
        <taxon>Micromonosporaceae</taxon>
        <taxon>Actinoplanes</taxon>
    </lineage>
</organism>
<evidence type="ECO:0000313" key="1">
    <source>
        <dbReference type="EMBL" id="GIF09822.1"/>
    </source>
</evidence>
<protein>
    <submittedName>
        <fullName evidence="1">Uncharacterized protein</fullName>
    </submittedName>
</protein>
<dbReference type="EMBL" id="BOMW01000104">
    <property type="protein sequence ID" value="GIF09822.1"/>
    <property type="molecule type" value="Genomic_DNA"/>
</dbReference>
<dbReference type="Proteomes" id="UP000629619">
    <property type="component" value="Unassembled WGS sequence"/>
</dbReference>
<dbReference type="RefSeq" id="WP_203685106.1">
    <property type="nucleotide sequence ID" value="NZ_BOMW01000104.1"/>
</dbReference>
<gene>
    <name evidence="1" type="ORF">Asi03nite_73600</name>
</gene>
<name>A0A919NEJ3_9ACTN</name>
<reference evidence="1" key="1">
    <citation type="submission" date="2021-01" db="EMBL/GenBank/DDBJ databases">
        <title>Whole genome shotgun sequence of Actinoplanes siamensis NBRC 109076.</title>
        <authorList>
            <person name="Komaki H."/>
            <person name="Tamura T."/>
        </authorList>
    </citation>
    <scope>NUCLEOTIDE SEQUENCE</scope>
    <source>
        <strain evidence="1">NBRC 109076</strain>
    </source>
</reference>
<sequence>MGAIYRVDRGVEPDWLHDDLVAEFGWAHLHAFNRLLAAEEGIDLTTMAGYGGTSPWRDIGTSLKPLFDLDAFKSGKLPAQECVAMHSRLNEILSAWLRGSYAGTAESEMRFDQLATLENLAVVVGACIETGRALTVE</sequence>
<comment type="caution">
    <text evidence="1">The sequence shown here is derived from an EMBL/GenBank/DDBJ whole genome shotgun (WGS) entry which is preliminary data.</text>
</comment>
<accession>A0A919NEJ3</accession>